<comment type="caution">
    <text evidence="2">The sequence shown here is derived from an EMBL/GenBank/DDBJ whole genome shotgun (WGS) entry which is preliminary data.</text>
</comment>
<keyword evidence="3" id="KW-1185">Reference proteome</keyword>
<evidence type="ECO:0000256" key="1">
    <source>
        <dbReference type="SAM" id="MobiDB-lite"/>
    </source>
</evidence>
<dbReference type="Proteomes" id="UP000037035">
    <property type="component" value="Unassembled WGS sequence"/>
</dbReference>
<proteinExistence type="predicted"/>
<organism evidence="2 3">
    <name type="scientific">Puccinia sorghi</name>
    <dbReference type="NCBI Taxonomy" id="27349"/>
    <lineage>
        <taxon>Eukaryota</taxon>
        <taxon>Fungi</taxon>
        <taxon>Dikarya</taxon>
        <taxon>Basidiomycota</taxon>
        <taxon>Pucciniomycotina</taxon>
        <taxon>Pucciniomycetes</taxon>
        <taxon>Pucciniales</taxon>
        <taxon>Pucciniaceae</taxon>
        <taxon>Puccinia</taxon>
    </lineage>
</organism>
<accession>A0A0L6V3E1</accession>
<dbReference type="VEuPathDB" id="FungiDB:VP01_2722g3"/>
<gene>
    <name evidence="2" type="ORF">VP01_2722g3</name>
</gene>
<protein>
    <submittedName>
        <fullName evidence="2">Uncharacterized protein</fullName>
    </submittedName>
</protein>
<sequence>MITRKAEEKQTKESIVNLDNFFLDYTQGTLAFLGLHIWGPDLDDSPQSLYNKACRQAALKSFRQAAAGGAYAYMNISKKYAKALELLIPTYNHYVHFLQKQRYEREKKQVGKFYEDEERKVIGRARDKVNAHLKFSLAQKLPKRYQKIISNLSSHSNNEYDSKKGLNIIKTLKFQSENATKFFHHLDAAIRKQEPAVPSKPSLFPKPPRDFRLISLIPLAEKLLDKQFTKHYFDKLLNHITSLIKLKMRRIHQTLRMIAAIEPDDDDFENLKNPDDAMECADKDIAYDEDQVQRVGDSEDDEEEARKQRYNAMILDEDPEW</sequence>
<evidence type="ECO:0000313" key="2">
    <source>
        <dbReference type="EMBL" id="KNZ55276.1"/>
    </source>
</evidence>
<name>A0A0L6V3E1_9BASI</name>
<evidence type="ECO:0000313" key="3">
    <source>
        <dbReference type="Proteomes" id="UP000037035"/>
    </source>
</evidence>
<reference evidence="2 3" key="1">
    <citation type="submission" date="2015-08" db="EMBL/GenBank/DDBJ databases">
        <title>Next Generation Sequencing and Analysis of the Genome of Puccinia sorghi L Schw, the Causal Agent of Maize Common Rust.</title>
        <authorList>
            <person name="Rochi L."/>
            <person name="Burguener G."/>
            <person name="Darino M."/>
            <person name="Turjanski A."/>
            <person name="Kreff E."/>
            <person name="Dieguez M.J."/>
            <person name="Sacco F."/>
        </authorList>
    </citation>
    <scope>NUCLEOTIDE SEQUENCE [LARGE SCALE GENOMIC DNA]</scope>
    <source>
        <strain evidence="2 3">RO10H11247</strain>
    </source>
</reference>
<dbReference type="OrthoDB" id="2505972at2759"/>
<dbReference type="AlphaFoldDB" id="A0A0L6V3E1"/>
<dbReference type="EMBL" id="LAVV01007638">
    <property type="protein sequence ID" value="KNZ55276.1"/>
    <property type="molecule type" value="Genomic_DNA"/>
</dbReference>
<feature type="region of interest" description="Disordered" evidence="1">
    <location>
        <begin position="288"/>
        <end position="321"/>
    </location>
</feature>